<name>K5V2M4_PHACS</name>
<accession>K5V2M4</accession>
<dbReference type="EMBL" id="JH930471">
    <property type="protein sequence ID" value="EKM56781.1"/>
    <property type="molecule type" value="Genomic_DNA"/>
</dbReference>
<dbReference type="GeneID" id="18915971"/>
<proteinExistence type="predicted"/>
<organism evidence="1 2">
    <name type="scientific">Phanerochaete carnosa (strain HHB-10118-sp)</name>
    <name type="common">White-rot fungus</name>
    <name type="synonym">Peniophora carnosa</name>
    <dbReference type="NCBI Taxonomy" id="650164"/>
    <lineage>
        <taxon>Eukaryota</taxon>
        <taxon>Fungi</taxon>
        <taxon>Dikarya</taxon>
        <taxon>Basidiomycota</taxon>
        <taxon>Agaricomycotina</taxon>
        <taxon>Agaricomycetes</taxon>
        <taxon>Polyporales</taxon>
        <taxon>Phanerochaetaceae</taxon>
        <taxon>Phanerochaete</taxon>
    </lineage>
</organism>
<dbReference type="HOGENOM" id="CLU_2606793_0_0_1"/>
<dbReference type="InParanoid" id="K5V2M4"/>
<dbReference type="AlphaFoldDB" id="K5V2M4"/>
<reference evidence="1 2" key="1">
    <citation type="journal article" date="2012" name="BMC Genomics">
        <title>Comparative genomics of the white-rot fungi, Phanerochaete carnosa and P. chrysosporium, to elucidate the genetic basis of the distinct wood types they colonize.</title>
        <authorList>
            <person name="Suzuki H."/>
            <person name="MacDonald J."/>
            <person name="Syed K."/>
            <person name="Salamov A."/>
            <person name="Hori C."/>
            <person name="Aerts A."/>
            <person name="Henrissat B."/>
            <person name="Wiebenga A."/>
            <person name="vanKuyk P.A."/>
            <person name="Barry K."/>
            <person name="Lindquist E."/>
            <person name="LaButti K."/>
            <person name="Lapidus A."/>
            <person name="Lucas S."/>
            <person name="Coutinho P."/>
            <person name="Gong Y."/>
            <person name="Samejima M."/>
            <person name="Mahadevan R."/>
            <person name="Abou-Zaid M."/>
            <person name="de Vries R.P."/>
            <person name="Igarashi K."/>
            <person name="Yadav J.S."/>
            <person name="Grigoriev I.V."/>
            <person name="Master E.R."/>
        </authorList>
    </citation>
    <scope>NUCLEOTIDE SEQUENCE [LARGE SCALE GENOMIC DNA]</scope>
    <source>
        <strain evidence="1 2">HHB-10118-sp</strain>
    </source>
</reference>
<keyword evidence="2" id="KW-1185">Reference proteome</keyword>
<evidence type="ECO:0000313" key="1">
    <source>
        <dbReference type="EMBL" id="EKM56781.1"/>
    </source>
</evidence>
<dbReference type="RefSeq" id="XP_007394616.1">
    <property type="nucleotide sequence ID" value="XM_007394554.1"/>
</dbReference>
<sequence length="79" mass="9310">MLVVAVMLTWLPKPHPDDETRPQVDSFGVLELMWYLGQDRNHLSDHIAQAVPDPTLEHLRDWGKKERHRFADDDWPPQD</sequence>
<dbReference type="Proteomes" id="UP000008370">
    <property type="component" value="Unassembled WGS sequence"/>
</dbReference>
<evidence type="ECO:0000313" key="2">
    <source>
        <dbReference type="Proteomes" id="UP000008370"/>
    </source>
</evidence>
<dbReference type="KEGG" id="pco:PHACADRAFT_254101"/>
<gene>
    <name evidence="1" type="ORF">PHACADRAFT_254101</name>
</gene>
<protein>
    <submittedName>
        <fullName evidence="1">Uncharacterized protein</fullName>
    </submittedName>
</protein>